<dbReference type="SUPFAM" id="SSF142921">
    <property type="entry name" value="WGR domain-like"/>
    <property type="match status" value="1"/>
</dbReference>
<dbReference type="InterPro" id="IPR036930">
    <property type="entry name" value="WGR_dom_sf"/>
</dbReference>
<dbReference type="STRING" id="1748243.Tel_14150"/>
<dbReference type="InterPro" id="IPR008893">
    <property type="entry name" value="WGR_domain"/>
</dbReference>
<dbReference type="InterPro" id="IPR049809">
    <property type="entry name" value="YehF/YfeS-like_WGR"/>
</dbReference>
<feature type="domain" description="WGR" evidence="1">
    <location>
        <begin position="1"/>
        <end position="73"/>
    </location>
</feature>
<evidence type="ECO:0000313" key="2">
    <source>
        <dbReference type="EMBL" id="ALP54188.1"/>
    </source>
</evidence>
<protein>
    <recommendedName>
        <fullName evidence="1">WGR domain-containing protein</fullName>
    </recommendedName>
</protein>
<reference evidence="2" key="1">
    <citation type="submission" date="2015-10" db="EMBL/GenBank/DDBJ databases">
        <title>Description of Candidatus Tenderia electrophaga gen. nov, sp. nov., an Uncultivated Electroautotroph from a Biocathode Enrichment.</title>
        <authorList>
            <person name="Eddie B.J."/>
            <person name="Malanoski A.P."/>
            <person name="Wang Z."/>
            <person name="Hall R.J."/>
            <person name="Oh S.D."/>
            <person name="Heiner C."/>
            <person name="Lin B."/>
            <person name="Strycharz-Glaven S.M."/>
        </authorList>
    </citation>
    <scope>NUCLEOTIDE SEQUENCE [LARGE SCALE GENOMIC DNA]</scope>
    <source>
        <strain evidence="2">NRL1</strain>
    </source>
</reference>
<accession>A0A0S2TGA2</accession>
<gene>
    <name evidence="2" type="ORF">Tel_14150</name>
</gene>
<sequence length="82" mass="9697">MRIYLQLPPLEGKPPRFYHLFLHADLIAGWTLVKEWGFQGSGGRLKREHYPDYDTAETALMQSRDTQLKRGYRVVFMEGQRQ</sequence>
<dbReference type="AlphaFoldDB" id="A0A0S2TGA2"/>
<dbReference type="Proteomes" id="UP000055136">
    <property type="component" value="Chromosome"/>
</dbReference>
<dbReference type="EMBL" id="CP013099">
    <property type="protein sequence ID" value="ALP54188.1"/>
    <property type="molecule type" value="Genomic_DNA"/>
</dbReference>
<dbReference type="KEGG" id="tee:Tel_14150"/>
<proteinExistence type="predicted"/>
<evidence type="ECO:0000259" key="1">
    <source>
        <dbReference type="Pfam" id="PF05406"/>
    </source>
</evidence>
<dbReference type="Pfam" id="PF05406">
    <property type="entry name" value="WGR"/>
    <property type="match status" value="1"/>
</dbReference>
<evidence type="ECO:0000313" key="3">
    <source>
        <dbReference type="Proteomes" id="UP000055136"/>
    </source>
</evidence>
<name>A0A0S2TGA2_9GAMM</name>
<organism evidence="2 3">
    <name type="scientific">Candidatus Tenderia electrophaga</name>
    <dbReference type="NCBI Taxonomy" id="1748243"/>
    <lineage>
        <taxon>Bacteria</taxon>
        <taxon>Pseudomonadati</taxon>
        <taxon>Pseudomonadota</taxon>
        <taxon>Gammaproteobacteria</taxon>
        <taxon>Candidatus Tenderiales</taxon>
        <taxon>Candidatus Tenderiaceae</taxon>
        <taxon>Candidatus Tenderia</taxon>
    </lineage>
</organism>
<dbReference type="CDD" id="cd07996">
    <property type="entry name" value="WGR_MMR_like"/>
    <property type="match status" value="1"/>
</dbReference>
<keyword evidence="3" id="KW-1185">Reference proteome</keyword>